<name>A0A9P5MVF9_9AGAM</name>
<comment type="caution">
    <text evidence="2">The sequence shown here is derived from an EMBL/GenBank/DDBJ whole genome shotgun (WGS) entry which is preliminary data.</text>
</comment>
<protein>
    <submittedName>
        <fullName evidence="2">Uncharacterized protein</fullName>
    </submittedName>
</protein>
<sequence>MPRAPKDSHTSSHQAQLPISESFPVSKSKSKQKQKSKPKPEDLHYCPLGCVTPFIRKQEWNRHILEFHLPHYLYCLNPACNWQGCRIEDLFKHIDKGPGNCGPRPEFEEQRMIYDTKLLLGWISEGTSIEVTQVFAADLVEERARELKKVDLWENPWMKFVPNNSFRLSSCPSLSLSLLLIMTITDPIDVSLFLSGQLLHKDYPPPPTVIHPFFLLTNPVASFPLAKFLLSFQDYPNSSLSEFFPLLSTLIPYVADTLPCPSAVGFPSSSLV</sequence>
<dbReference type="EMBL" id="WHVB01000009">
    <property type="protein sequence ID" value="KAF8479753.1"/>
    <property type="molecule type" value="Genomic_DNA"/>
</dbReference>
<feature type="compositionally biased region" description="Basic residues" evidence="1">
    <location>
        <begin position="28"/>
        <end position="37"/>
    </location>
</feature>
<evidence type="ECO:0000313" key="2">
    <source>
        <dbReference type="EMBL" id="KAF8479753.1"/>
    </source>
</evidence>
<accession>A0A9P5MVF9</accession>
<organism evidence="2 3">
    <name type="scientific">Russula ochroleuca</name>
    <dbReference type="NCBI Taxonomy" id="152965"/>
    <lineage>
        <taxon>Eukaryota</taxon>
        <taxon>Fungi</taxon>
        <taxon>Dikarya</taxon>
        <taxon>Basidiomycota</taxon>
        <taxon>Agaricomycotina</taxon>
        <taxon>Agaricomycetes</taxon>
        <taxon>Russulales</taxon>
        <taxon>Russulaceae</taxon>
        <taxon>Russula</taxon>
    </lineage>
</organism>
<dbReference type="OrthoDB" id="3132492at2759"/>
<proteinExistence type="predicted"/>
<evidence type="ECO:0000256" key="1">
    <source>
        <dbReference type="SAM" id="MobiDB-lite"/>
    </source>
</evidence>
<feature type="region of interest" description="Disordered" evidence="1">
    <location>
        <begin position="1"/>
        <end position="41"/>
    </location>
</feature>
<reference evidence="2" key="2">
    <citation type="journal article" date="2020" name="Nat. Commun.">
        <title>Large-scale genome sequencing of mycorrhizal fungi provides insights into the early evolution of symbiotic traits.</title>
        <authorList>
            <person name="Miyauchi S."/>
            <person name="Kiss E."/>
            <person name="Kuo A."/>
            <person name="Drula E."/>
            <person name="Kohler A."/>
            <person name="Sanchez-Garcia M."/>
            <person name="Morin E."/>
            <person name="Andreopoulos B."/>
            <person name="Barry K.W."/>
            <person name="Bonito G."/>
            <person name="Buee M."/>
            <person name="Carver A."/>
            <person name="Chen C."/>
            <person name="Cichocki N."/>
            <person name="Clum A."/>
            <person name="Culley D."/>
            <person name="Crous P.W."/>
            <person name="Fauchery L."/>
            <person name="Girlanda M."/>
            <person name="Hayes R.D."/>
            <person name="Keri Z."/>
            <person name="LaButti K."/>
            <person name="Lipzen A."/>
            <person name="Lombard V."/>
            <person name="Magnuson J."/>
            <person name="Maillard F."/>
            <person name="Murat C."/>
            <person name="Nolan M."/>
            <person name="Ohm R.A."/>
            <person name="Pangilinan J."/>
            <person name="Pereira M.F."/>
            <person name="Perotto S."/>
            <person name="Peter M."/>
            <person name="Pfister S."/>
            <person name="Riley R."/>
            <person name="Sitrit Y."/>
            <person name="Stielow J.B."/>
            <person name="Szollosi G."/>
            <person name="Zifcakova L."/>
            <person name="Stursova M."/>
            <person name="Spatafora J.W."/>
            <person name="Tedersoo L."/>
            <person name="Vaario L.M."/>
            <person name="Yamada A."/>
            <person name="Yan M."/>
            <person name="Wang P."/>
            <person name="Xu J."/>
            <person name="Bruns T."/>
            <person name="Baldrian P."/>
            <person name="Vilgalys R."/>
            <person name="Dunand C."/>
            <person name="Henrissat B."/>
            <person name="Grigoriev I.V."/>
            <person name="Hibbett D."/>
            <person name="Nagy L.G."/>
            <person name="Martin F.M."/>
        </authorList>
    </citation>
    <scope>NUCLEOTIDE SEQUENCE</scope>
    <source>
        <strain evidence="2">Prilba</strain>
    </source>
</reference>
<keyword evidence="3" id="KW-1185">Reference proteome</keyword>
<feature type="compositionally biased region" description="Polar residues" evidence="1">
    <location>
        <begin position="11"/>
        <end position="25"/>
    </location>
</feature>
<feature type="compositionally biased region" description="Basic and acidic residues" evidence="1">
    <location>
        <begin position="1"/>
        <end position="10"/>
    </location>
</feature>
<reference evidence="2" key="1">
    <citation type="submission" date="2019-10" db="EMBL/GenBank/DDBJ databases">
        <authorList>
            <consortium name="DOE Joint Genome Institute"/>
            <person name="Kuo A."/>
            <person name="Miyauchi S."/>
            <person name="Kiss E."/>
            <person name="Drula E."/>
            <person name="Kohler A."/>
            <person name="Sanchez-Garcia M."/>
            <person name="Andreopoulos B."/>
            <person name="Barry K.W."/>
            <person name="Bonito G."/>
            <person name="Buee M."/>
            <person name="Carver A."/>
            <person name="Chen C."/>
            <person name="Cichocki N."/>
            <person name="Clum A."/>
            <person name="Culley D."/>
            <person name="Crous P.W."/>
            <person name="Fauchery L."/>
            <person name="Girlanda M."/>
            <person name="Hayes R."/>
            <person name="Keri Z."/>
            <person name="LaButti K."/>
            <person name="Lipzen A."/>
            <person name="Lombard V."/>
            <person name="Magnuson J."/>
            <person name="Maillard F."/>
            <person name="Morin E."/>
            <person name="Murat C."/>
            <person name="Nolan M."/>
            <person name="Ohm R."/>
            <person name="Pangilinan J."/>
            <person name="Pereira M."/>
            <person name="Perotto S."/>
            <person name="Peter M."/>
            <person name="Riley R."/>
            <person name="Sitrit Y."/>
            <person name="Stielow B."/>
            <person name="Szollosi G."/>
            <person name="Zifcakova L."/>
            <person name="Stursova M."/>
            <person name="Spatafora J.W."/>
            <person name="Tedersoo L."/>
            <person name="Vaario L.-M."/>
            <person name="Yamada A."/>
            <person name="Yan M."/>
            <person name="Wang P."/>
            <person name="Xu J."/>
            <person name="Bruns T."/>
            <person name="Baldrian P."/>
            <person name="Vilgalys R."/>
            <person name="Henrissat B."/>
            <person name="Grigoriev I.V."/>
            <person name="Hibbett D."/>
            <person name="Nagy L.G."/>
            <person name="Martin F.M."/>
        </authorList>
    </citation>
    <scope>NUCLEOTIDE SEQUENCE</scope>
    <source>
        <strain evidence="2">Prilba</strain>
    </source>
</reference>
<gene>
    <name evidence="2" type="ORF">DFH94DRAFT_682437</name>
</gene>
<dbReference type="AlphaFoldDB" id="A0A9P5MVF9"/>
<dbReference type="Proteomes" id="UP000759537">
    <property type="component" value="Unassembled WGS sequence"/>
</dbReference>
<evidence type="ECO:0000313" key="3">
    <source>
        <dbReference type="Proteomes" id="UP000759537"/>
    </source>
</evidence>